<evidence type="ECO:0000256" key="10">
    <source>
        <dbReference type="ARBA" id="ARBA00033610"/>
    </source>
</evidence>
<sequence length="326" mass="35761">MIVFRSLSGISKFLYKPAIIQSVRPFVSSLEHVLDLSGVFPPIPTPFTDKEDIDWTSLKENLKKWEQIDFRGYVVQGSNGEYVLLSHKERVDMVSFVRKNTGVDKLIIAGSACEGTRETLELTNKMADVGADVALIATPSFYKNKMNTNAMIQHYTTIANHSSIPILLYNVPSNTGIDFPLDAIFELAKHPNIYGLKDSGGNIANIAHVKQMTKHENFQIIAGSASFLMPAMQIGAVGGICALANVLGKECCDLYSSILAGKFEEARDLQLALVVPNQAVTRKYNVPGLKYAMDMAGFYGGPCRLPLTKLSNAEAKDVEDSFLGFL</sequence>
<organism evidence="13 14">
    <name type="scientific">Hydra vulgaris</name>
    <name type="common">Hydra</name>
    <name type="synonym">Hydra attenuata</name>
    <dbReference type="NCBI Taxonomy" id="6087"/>
    <lineage>
        <taxon>Eukaryota</taxon>
        <taxon>Metazoa</taxon>
        <taxon>Cnidaria</taxon>
        <taxon>Hydrozoa</taxon>
        <taxon>Hydroidolina</taxon>
        <taxon>Anthoathecata</taxon>
        <taxon>Aplanulata</taxon>
        <taxon>Hydridae</taxon>
        <taxon>Hydra</taxon>
    </lineage>
</organism>
<accession>A0ABM4BHD8</accession>
<evidence type="ECO:0000256" key="5">
    <source>
        <dbReference type="ARBA" id="ARBA00018425"/>
    </source>
</evidence>
<keyword evidence="7" id="KW-0704">Schiff base</keyword>
<evidence type="ECO:0000256" key="11">
    <source>
        <dbReference type="ARBA" id="ARBA00033613"/>
    </source>
</evidence>
<evidence type="ECO:0000313" key="13">
    <source>
        <dbReference type="Proteomes" id="UP001652625"/>
    </source>
</evidence>
<comment type="similarity">
    <text evidence="2 12">Belongs to the DapA family.</text>
</comment>
<evidence type="ECO:0000256" key="4">
    <source>
        <dbReference type="ARBA" id="ARBA00012215"/>
    </source>
</evidence>
<gene>
    <name evidence="14" type="primary">LOC100199549</name>
</gene>
<dbReference type="RefSeq" id="XP_065648422.1">
    <property type="nucleotide sequence ID" value="XM_065792350.1"/>
</dbReference>
<comment type="subunit">
    <text evidence="3">Homotetramer.</text>
</comment>
<dbReference type="Gene3D" id="3.20.20.70">
    <property type="entry name" value="Aldolase class I"/>
    <property type="match status" value="1"/>
</dbReference>
<dbReference type="PANTHER" id="PTHR12128">
    <property type="entry name" value="DIHYDRODIPICOLINATE SYNTHASE"/>
    <property type="match status" value="1"/>
</dbReference>
<comment type="catalytic activity">
    <reaction evidence="11">
        <text>(4S)-4-hydroxy-2-oxoglutarate = glyoxylate + pyruvate</text>
        <dbReference type="Rhea" id="RHEA:35639"/>
        <dbReference type="ChEBI" id="CHEBI:15361"/>
        <dbReference type="ChEBI" id="CHEBI:36655"/>
        <dbReference type="ChEBI" id="CHEBI:71685"/>
        <dbReference type="EC" id="4.1.3.16"/>
    </reaction>
</comment>
<comment type="catalytic activity">
    <reaction evidence="10">
        <text>(4R)-4-hydroxy-2-oxoglutarate = glyoxylate + pyruvate</text>
        <dbReference type="Rhea" id="RHEA:30687"/>
        <dbReference type="ChEBI" id="CHEBI:15361"/>
        <dbReference type="ChEBI" id="CHEBI:36655"/>
        <dbReference type="ChEBI" id="CHEBI:62213"/>
        <dbReference type="EC" id="4.1.3.16"/>
    </reaction>
</comment>
<evidence type="ECO:0000256" key="1">
    <source>
        <dbReference type="ARBA" id="ARBA00002577"/>
    </source>
</evidence>
<dbReference type="Pfam" id="PF00701">
    <property type="entry name" value="DHDPS"/>
    <property type="match status" value="1"/>
</dbReference>
<dbReference type="Proteomes" id="UP001652625">
    <property type="component" value="Chromosome 03"/>
</dbReference>
<evidence type="ECO:0000256" key="2">
    <source>
        <dbReference type="ARBA" id="ARBA00007592"/>
    </source>
</evidence>
<evidence type="ECO:0000256" key="12">
    <source>
        <dbReference type="PIRNR" id="PIRNR001365"/>
    </source>
</evidence>
<dbReference type="CDD" id="cd00408">
    <property type="entry name" value="DHDPS-like"/>
    <property type="match status" value="1"/>
</dbReference>
<dbReference type="PIRSF" id="PIRSF001365">
    <property type="entry name" value="DHDPS"/>
    <property type="match status" value="1"/>
</dbReference>
<dbReference type="PRINTS" id="PR00146">
    <property type="entry name" value="DHPICSNTHASE"/>
</dbReference>
<dbReference type="SMART" id="SM01130">
    <property type="entry name" value="DHDPS"/>
    <property type="match status" value="1"/>
</dbReference>
<name>A0ABM4BHD8_HYDVU</name>
<dbReference type="SUPFAM" id="SSF51569">
    <property type="entry name" value="Aldolase"/>
    <property type="match status" value="1"/>
</dbReference>
<dbReference type="PANTHER" id="PTHR12128:SF66">
    <property type="entry name" value="4-HYDROXY-2-OXOGLUTARATE ALDOLASE, MITOCHONDRIAL"/>
    <property type="match status" value="1"/>
</dbReference>
<reference evidence="14" key="1">
    <citation type="submission" date="2025-08" db="UniProtKB">
        <authorList>
            <consortium name="RefSeq"/>
        </authorList>
    </citation>
    <scope>IDENTIFICATION</scope>
</reference>
<dbReference type="InterPro" id="IPR013785">
    <property type="entry name" value="Aldolase_TIM"/>
</dbReference>
<comment type="function">
    <text evidence="1">Catalyzes the final step in the metabolic pathway of hydroxyproline.</text>
</comment>
<evidence type="ECO:0000256" key="9">
    <source>
        <dbReference type="ARBA" id="ARBA00032879"/>
    </source>
</evidence>
<evidence type="ECO:0000256" key="3">
    <source>
        <dbReference type="ARBA" id="ARBA00011881"/>
    </source>
</evidence>
<dbReference type="InterPro" id="IPR020625">
    <property type="entry name" value="Schiff_base-form_aldolases_AS"/>
</dbReference>
<evidence type="ECO:0000256" key="8">
    <source>
        <dbReference type="ARBA" id="ARBA00030874"/>
    </source>
</evidence>
<dbReference type="PROSITE" id="PS00666">
    <property type="entry name" value="DHDPS_2"/>
    <property type="match status" value="1"/>
</dbReference>
<dbReference type="InterPro" id="IPR002220">
    <property type="entry name" value="DapA-like"/>
</dbReference>
<proteinExistence type="inferred from homology"/>
<dbReference type="EC" id="4.1.3.16" evidence="4"/>
<evidence type="ECO:0000313" key="14">
    <source>
        <dbReference type="RefSeq" id="XP_065648422.1"/>
    </source>
</evidence>
<evidence type="ECO:0000256" key="7">
    <source>
        <dbReference type="ARBA" id="ARBA00023270"/>
    </source>
</evidence>
<keyword evidence="6 12" id="KW-0456">Lyase</keyword>
<keyword evidence="13" id="KW-1185">Reference proteome</keyword>
<evidence type="ECO:0000256" key="6">
    <source>
        <dbReference type="ARBA" id="ARBA00023239"/>
    </source>
</evidence>
<protein>
    <recommendedName>
        <fullName evidence="5">4-hydroxy-2-oxoglutarate aldolase, mitochondrial</fullName>
        <ecNumber evidence="4">4.1.3.16</ecNumber>
    </recommendedName>
    <alternativeName>
        <fullName evidence="9">Dihydrodipicolinate synthase-like</fullName>
    </alternativeName>
    <alternativeName>
        <fullName evidence="8">Probable 2-keto-4-hydroxyglutarate aldolase</fullName>
    </alternativeName>
</protein>
<dbReference type="GeneID" id="100199549"/>